<organism evidence="2 3">
    <name type="scientific">Spinactinospora alkalitolerans</name>
    <dbReference type="NCBI Taxonomy" id="687207"/>
    <lineage>
        <taxon>Bacteria</taxon>
        <taxon>Bacillati</taxon>
        <taxon>Actinomycetota</taxon>
        <taxon>Actinomycetes</taxon>
        <taxon>Streptosporangiales</taxon>
        <taxon>Nocardiopsidaceae</taxon>
        <taxon>Spinactinospora</taxon>
    </lineage>
</organism>
<dbReference type="EMBL" id="JACCCC010000001">
    <property type="protein sequence ID" value="NYE49977.1"/>
    <property type="molecule type" value="Genomic_DNA"/>
</dbReference>
<name>A0A852U302_9ACTN</name>
<keyword evidence="1" id="KW-0472">Membrane</keyword>
<gene>
    <name evidence="2" type="ORF">HDA32_005097</name>
</gene>
<feature type="transmembrane region" description="Helical" evidence="1">
    <location>
        <begin position="29"/>
        <end position="45"/>
    </location>
</feature>
<comment type="caution">
    <text evidence="2">The sequence shown here is derived from an EMBL/GenBank/DDBJ whole genome shotgun (WGS) entry which is preliminary data.</text>
</comment>
<proteinExistence type="predicted"/>
<dbReference type="AlphaFoldDB" id="A0A852U302"/>
<accession>A0A852U302</accession>
<evidence type="ECO:0000256" key="1">
    <source>
        <dbReference type="SAM" id="Phobius"/>
    </source>
</evidence>
<reference evidence="2 3" key="1">
    <citation type="submission" date="2020-07" db="EMBL/GenBank/DDBJ databases">
        <title>Sequencing the genomes of 1000 actinobacteria strains.</title>
        <authorList>
            <person name="Klenk H.-P."/>
        </authorList>
    </citation>
    <scope>NUCLEOTIDE SEQUENCE [LARGE SCALE GENOMIC DNA]</scope>
    <source>
        <strain evidence="2 3">CXB654</strain>
    </source>
</reference>
<dbReference type="RefSeq" id="WP_179645543.1">
    <property type="nucleotide sequence ID" value="NZ_BAAAYY010000019.1"/>
</dbReference>
<keyword evidence="1" id="KW-0812">Transmembrane</keyword>
<evidence type="ECO:0000313" key="3">
    <source>
        <dbReference type="Proteomes" id="UP000589036"/>
    </source>
</evidence>
<keyword evidence="3" id="KW-1185">Reference proteome</keyword>
<protein>
    <submittedName>
        <fullName evidence="2">Putative membrane protein</fullName>
    </submittedName>
</protein>
<evidence type="ECO:0000313" key="2">
    <source>
        <dbReference type="EMBL" id="NYE49977.1"/>
    </source>
</evidence>
<keyword evidence="1" id="KW-1133">Transmembrane helix</keyword>
<dbReference type="Proteomes" id="UP000589036">
    <property type="component" value="Unassembled WGS sequence"/>
</dbReference>
<sequence length="51" mass="5749">MLKLILVLLAIWLLLSVLGLVIEGLFWLFVIGAVLFAATGVWGWLQRQRTP</sequence>